<name>A0AAV1IES3_9CHLO</name>
<feature type="transmembrane region" description="Helical" evidence="9">
    <location>
        <begin position="225"/>
        <end position="246"/>
    </location>
</feature>
<evidence type="ECO:0000313" key="11">
    <source>
        <dbReference type="Proteomes" id="UP001314263"/>
    </source>
</evidence>
<dbReference type="PANTHER" id="PTHR48086">
    <property type="entry name" value="SODIUM/PROLINE SYMPORTER-RELATED"/>
    <property type="match status" value="1"/>
</dbReference>
<protein>
    <submittedName>
        <fullName evidence="10">Uncharacterized protein</fullName>
    </submittedName>
</protein>
<feature type="transmembrane region" description="Helical" evidence="9">
    <location>
        <begin position="165"/>
        <end position="186"/>
    </location>
</feature>
<keyword evidence="11" id="KW-1185">Reference proteome</keyword>
<evidence type="ECO:0000256" key="7">
    <source>
        <dbReference type="RuleBase" id="RU362091"/>
    </source>
</evidence>
<reference evidence="10 11" key="1">
    <citation type="submission" date="2023-10" db="EMBL/GenBank/DDBJ databases">
        <authorList>
            <person name="Maclean D."/>
            <person name="Macfadyen A."/>
        </authorList>
    </citation>
    <scope>NUCLEOTIDE SEQUENCE [LARGE SCALE GENOMIC DNA]</scope>
</reference>
<feature type="transmembrane region" description="Helical" evidence="9">
    <location>
        <begin position="126"/>
        <end position="145"/>
    </location>
</feature>
<feature type="transmembrane region" description="Helical" evidence="9">
    <location>
        <begin position="193"/>
        <end position="213"/>
    </location>
</feature>
<feature type="region of interest" description="Disordered" evidence="8">
    <location>
        <begin position="502"/>
        <end position="545"/>
    </location>
</feature>
<feature type="transmembrane region" description="Helical" evidence="9">
    <location>
        <begin position="382"/>
        <end position="404"/>
    </location>
</feature>
<feature type="transmembrane region" description="Helical" evidence="9">
    <location>
        <begin position="82"/>
        <end position="105"/>
    </location>
</feature>
<keyword evidence="6 9" id="KW-0472">Membrane</keyword>
<dbReference type="AlphaFoldDB" id="A0AAV1IES3"/>
<sequence length="545" mass="59176">MVSVLVWTTYVVAAVVVVLYGLAAGFVAFLRQRRLGPDTPEFFLTARNSVGTFRIAWSFYAAAMGSWTLFSPAQYANSAGWFGLLFYALATGLPILIQGFLGPVVQRRKPNVMSFTDFVKQRFGRVFSIWVAALMLLNMGIAMTAEYTAVGDLFELVIGTNRVPIVVIIGVVSMLYTAYGGLYVSIITDQWQAGVSLVMAGVLIVWTGITFRQPLPRPLPDNLGINYNGFCSIAVMPISLFSASVFSEAIWQRCWASASDAKLRVGAVWGAAQISLLVFVFGFGGFLAIWGGLWVPSGPDDPGNTILFSLLNSQGQQVWIMVVVAVLSATMSESAIDSLQNAIVDNISGTFLKFLPLIWIRVLVCVLNIPVMVVSLQGYPILNLFLLANLMTTTSTLPVLLGLLDGPIARRLFTPLSALFGCWFSFACIVAYGRIMLSSWGGSMSDALNTLFFSNNYDWKPFVIALVASVVGMLIMGSLEVLILQPLLGGCIPYFRRRPAAATMPQRSPRARGQGPPGQPGMSAKERHSSENGSMYASSAAYPKE</sequence>
<accession>A0AAV1IES3</accession>
<keyword evidence="4 9" id="KW-0812">Transmembrane</keyword>
<evidence type="ECO:0000256" key="1">
    <source>
        <dbReference type="ARBA" id="ARBA00004141"/>
    </source>
</evidence>
<feature type="compositionally biased region" description="Low complexity" evidence="8">
    <location>
        <begin position="505"/>
        <end position="514"/>
    </location>
</feature>
<dbReference type="EMBL" id="CAUYUE010000012">
    <property type="protein sequence ID" value="CAK0785574.1"/>
    <property type="molecule type" value="Genomic_DNA"/>
</dbReference>
<feature type="transmembrane region" description="Helical" evidence="9">
    <location>
        <begin position="416"/>
        <end position="442"/>
    </location>
</feature>
<evidence type="ECO:0000256" key="8">
    <source>
        <dbReference type="SAM" id="MobiDB-lite"/>
    </source>
</evidence>
<keyword evidence="3" id="KW-0813">Transport</keyword>
<dbReference type="GO" id="GO:0015606">
    <property type="term" value="F:spermidine transmembrane transporter activity"/>
    <property type="evidence" value="ECO:0007669"/>
    <property type="project" value="TreeGrafter"/>
</dbReference>
<comment type="caution">
    <text evidence="10">The sequence shown here is derived from an EMBL/GenBank/DDBJ whole genome shotgun (WGS) entry which is preliminary data.</text>
</comment>
<dbReference type="InterPro" id="IPR038377">
    <property type="entry name" value="Na/Glc_symporter_sf"/>
</dbReference>
<evidence type="ECO:0000256" key="6">
    <source>
        <dbReference type="ARBA" id="ARBA00023136"/>
    </source>
</evidence>
<dbReference type="GO" id="GO:0005886">
    <property type="term" value="C:plasma membrane"/>
    <property type="evidence" value="ECO:0007669"/>
    <property type="project" value="TreeGrafter"/>
</dbReference>
<dbReference type="Gene3D" id="1.20.1730.10">
    <property type="entry name" value="Sodium/glucose cotransporter"/>
    <property type="match status" value="1"/>
</dbReference>
<evidence type="ECO:0000256" key="5">
    <source>
        <dbReference type="ARBA" id="ARBA00022989"/>
    </source>
</evidence>
<dbReference type="Proteomes" id="UP001314263">
    <property type="component" value="Unassembled WGS sequence"/>
</dbReference>
<evidence type="ECO:0000256" key="3">
    <source>
        <dbReference type="ARBA" id="ARBA00022448"/>
    </source>
</evidence>
<dbReference type="PROSITE" id="PS50283">
    <property type="entry name" value="NA_SOLUT_SYMP_3"/>
    <property type="match status" value="1"/>
</dbReference>
<evidence type="ECO:0000256" key="4">
    <source>
        <dbReference type="ARBA" id="ARBA00022692"/>
    </source>
</evidence>
<proteinExistence type="inferred from homology"/>
<dbReference type="Pfam" id="PF00474">
    <property type="entry name" value="SSF"/>
    <property type="match status" value="1"/>
</dbReference>
<comment type="subcellular location">
    <subcellularLocation>
        <location evidence="1">Membrane</location>
        <topology evidence="1">Multi-pass membrane protein</topology>
    </subcellularLocation>
</comment>
<feature type="transmembrane region" description="Helical" evidence="9">
    <location>
        <begin position="6"/>
        <end position="30"/>
    </location>
</feature>
<organism evidence="10 11">
    <name type="scientific">Coccomyxa viridis</name>
    <dbReference type="NCBI Taxonomy" id="1274662"/>
    <lineage>
        <taxon>Eukaryota</taxon>
        <taxon>Viridiplantae</taxon>
        <taxon>Chlorophyta</taxon>
        <taxon>core chlorophytes</taxon>
        <taxon>Trebouxiophyceae</taxon>
        <taxon>Trebouxiophyceae incertae sedis</taxon>
        <taxon>Coccomyxaceae</taxon>
        <taxon>Coccomyxa</taxon>
    </lineage>
</organism>
<feature type="transmembrane region" description="Helical" evidence="9">
    <location>
        <begin position="267"/>
        <end position="290"/>
    </location>
</feature>
<feature type="transmembrane region" description="Helical" evidence="9">
    <location>
        <begin position="51"/>
        <end position="70"/>
    </location>
</feature>
<keyword evidence="5 9" id="KW-1133">Transmembrane helix</keyword>
<comment type="similarity">
    <text evidence="2 7">Belongs to the sodium:solute symporter (SSF) (TC 2.A.21) family.</text>
</comment>
<evidence type="ECO:0000256" key="2">
    <source>
        <dbReference type="ARBA" id="ARBA00006434"/>
    </source>
</evidence>
<feature type="transmembrane region" description="Helical" evidence="9">
    <location>
        <begin position="357"/>
        <end position="376"/>
    </location>
</feature>
<evidence type="ECO:0000256" key="9">
    <source>
        <dbReference type="SAM" id="Phobius"/>
    </source>
</evidence>
<dbReference type="InterPro" id="IPR050277">
    <property type="entry name" value="Sodium:Solute_Symporter"/>
</dbReference>
<feature type="transmembrane region" description="Helical" evidence="9">
    <location>
        <begin position="318"/>
        <end position="336"/>
    </location>
</feature>
<gene>
    <name evidence="10" type="ORF">CVIRNUC_008784</name>
</gene>
<dbReference type="PANTHER" id="PTHR48086:SF10">
    <property type="entry name" value="AGR155CP"/>
    <property type="match status" value="1"/>
</dbReference>
<dbReference type="InterPro" id="IPR001734">
    <property type="entry name" value="Na/solute_symporter"/>
</dbReference>
<evidence type="ECO:0000313" key="10">
    <source>
        <dbReference type="EMBL" id="CAK0785574.1"/>
    </source>
</evidence>
<feature type="transmembrane region" description="Helical" evidence="9">
    <location>
        <begin position="462"/>
        <end position="488"/>
    </location>
</feature>